<keyword evidence="1" id="KW-0812">Transmembrane</keyword>
<keyword evidence="1" id="KW-0472">Membrane</keyword>
<organism evidence="2 3">
    <name type="scientific">Ichthyophthirius multifiliis</name>
    <name type="common">White spot disease agent</name>
    <name type="synonym">Ich</name>
    <dbReference type="NCBI Taxonomy" id="5932"/>
    <lineage>
        <taxon>Eukaryota</taxon>
        <taxon>Sar</taxon>
        <taxon>Alveolata</taxon>
        <taxon>Ciliophora</taxon>
        <taxon>Intramacronucleata</taxon>
        <taxon>Oligohymenophorea</taxon>
        <taxon>Hymenostomatida</taxon>
        <taxon>Ophryoglenina</taxon>
        <taxon>Ichthyophthirius</taxon>
    </lineage>
</organism>
<dbReference type="OMA" id="MDNECDE"/>
<keyword evidence="2" id="KW-0418">Kinase</keyword>
<keyword evidence="3" id="KW-1185">Reference proteome</keyword>
<proteinExistence type="predicted"/>
<dbReference type="RefSeq" id="XP_004030648.1">
    <property type="nucleotide sequence ID" value="XM_004030600.1"/>
</dbReference>
<dbReference type="OrthoDB" id="291767at2759"/>
<evidence type="ECO:0000313" key="2">
    <source>
        <dbReference type="EMBL" id="EGR29412.1"/>
    </source>
</evidence>
<dbReference type="InParanoid" id="G0QZE3"/>
<name>G0QZE3_ICHMU</name>
<protein>
    <submittedName>
        <fullName evidence="2">Protein kinase domain protein</fullName>
    </submittedName>
</protein>
<dbReference type="EMBL" id="GL984145">
    <property type="protein sequence ID" value="EGR29412.1"/>
    <property type="molecule type" value="Genomic_DNA"/>
</dbReference>
<reference evidence="2 3" key="1">
    <citation type="submission" date="2011-07" db="EMBL/GenBank/DDBJ databases">
        <authorList>
            <person name="Coyne R."/>
            <person name="Brami D."/>
            <person name="Johnson J."/>
            <person name="Hostetler J."/>
            <person name="Hannick L."/>
            <person name="Clark T."/>
            <person name="Cassidy-Hanley D."/>
            <person name="Inman J."/>
        </authorList>
    </citation>
    <scope>NUCLEOTIDE SEQUENCE [LARGE SCALE GENOMIC DNA]</scope>
    <source>
        <strain evidence="2 3">G5</strain>
    </source>
</reference>
<gene>
    <name evidence="2" type="ORF">IMG5_156050</name>
</gene>
<feature type="transmembrane region" description="Helical" evidence="1">
    <location>
        <begin position="64"/>
        <end position="83"/>
    </location>
</feature>
<evidence type="ECO:0000256" key="1">
    <source>
        <dbReference type="SAM" id="Phobius"/>
    </source>
</evidence>
<dbReference type="AlphaFoldDB" id="G0QZE3"/>
<keyword evidence="2" id="KW-0808">Transferase</keyword>
<keyword evidence="1" id="KW-1133">Transmembrane helix</keyword>
<evidence type="ECO:0000313" key="3">
    <source>
        <dbReference type="Proteomes" id="UP000008983"/>
    </source>
</evidence>
<dbReference type="Proteomes" id="UP000008983">
    <property type="component" value="Unassembled WGS sequence"/>
</dbReference>
<dbReference type="GeneID" id="14905514"/>
<dbReference type="GO" id="GO:0016301">
    <property type="term" value="F:kinase activity"/>
    <property type="evidence" value="ECO:0007669"/>
    <property type="project" value="UniProtKB-KW"/>
</dbReference>
<accession>G0QZE3</accession>
<sequence length="128" mass="14919">MILVIFMSSGIFNALTNLFFGSYCLQTQKAIKVINKQKNFCNNQNWIIKLSLANKRNQTDLMDYQSIVNIICIFLVILLLQYFRYVQRKVNVECDIADISVNDYTVMISNIPKQKKIKKKTKKTKKGI</sequence>